<reference evidence="1 2" key="1">
    <citation type="journal article" date="2023" name="Elife">
        <title>Identification of key yeast species and microbe-microbe interactions impacting larval growth of Drosophila in the wild.</title>
        <authorList>
            <person name="Mure A."/>
            <person name="Sugiura Y."/>
            <person name="Maeda R."/>
            <person name="Honda K."/>
            <person name="Sakurai N."/>
            <person name="Takahashi Y."/>
            <person name="Watada M."/>
            <person name="Katoh T."/>
            <person name="Gotoh A."/>
            <person name="Gotoh Y."/>
            <person name="Taniguchi I."/>
            <person name="Nakamura K."/>
            <person name="Hayashi T."/>
            <person name="Katayama T."/>
            <person name="Uemura T."/>
            <person name="Hattori Y."/>
        </authorList>
    </citation>
    <scope>NUCLEOTIDE SEQUENCE [LARGE SCALE GENOMIC DNA]</scope>
    <source>
        <strain evidence="1 2">SC-9</strain>
    </source>
</reference>
<sequence>MDENRNKLTKRARTELERWNPDNIKDRLRVARIGMKLYQEYYDVYDTATIVKVIISRASGDKMAINEA</sequence>
<proteinExistence type="predicted"/>
<dbReference type="EMBL" id="BTFZ01000002">
    <property type="protein sequence ID" value="GMM34376.1"/>
    <property type="molecule type" value="Genomic_DNA"/>
</dbReference>
<protein>
    <submittedName>
        <fullName evidence="1">Uncharacterized protein</fullName>
    </submittedName>
</protein>
<dbReference type="Proteomes" id="UP001360560">
    <property type="component" value="Unassembled WGS sequence"/>
</dbReference>
<accession>A0AAV5QI76</accession>
<dbReference type="AlphaFoldDB" id="A0AAV5QI76"/>
<keyword evidence="2" id="KW-1185">Reference proteome</keyword>
<gene>
    <name evidence="1" type="ORF">DASC09_017010</name>
</gene>
<comment type="caution">
    <text evidence="1">The sequence shown here is derived from an EMBL/GenBank/DDBJ whole genome shotgun (WGS) entry which is preliminary data.</text>
</comment>
<dbReference type="RefSeq" id="XP_064851376.1">
    <property type="nucleotide sequence ID" value="XM_064995304.1"/>
</dbReference>
<evidence type="ECO:0000313" key="1">
    <source>
        <dbReference type="EMBL" id="GMM34376.1"/>
    </source>
</evidence>
<evidence type="ECO:0000313" key="2">
    <source>
        <dbReference type="Proteomes" id="UP001360560"/>
    </source>
</evidence>
<organism evidence="1 2">
    <name type="scientific">Saccharomycopsis crataegensis</name>
    <dbReference type="NCBI Taxonomy" id="43959"/>
    <lineage>
        <taxon>Eukaryota</taxon>
        <taxon>Fungi</taxon>
        <taxon>Dikarya</taxon>
        <taxon>Ascomycota</taxon>
        <taxon>Saccharomycotina</taxon>
        <taxon>Saccharomycetes</taxon>
        <taxon>Saccharomycopsidaceae</taxon>
        <taxon>Saccharomycopsis</taxon>
    </lineage>
</organism>
<name>A0AAV5QI76_9ASCO</name>
<dbReference type="GeneID" id="90072355"/>